<keyword evidence="1" id="KW-0472">Membrane</keyword>
<name>A0A432W9G7_9GAMM</name>
<proteinExistence type="predicted"/>
<evidence type="ECO:0000313" key="3">
    <source>
        <dbReference type="Proteomes" id="UP000288293"/>
    </source>
</evidence>
<keyword evidence="1" id="KW-1133">Transmembrane helix</keyword>
<keyword evidence="1" id="KW-0812">Transmembrane</keyword>
<organism evidence="2 3">
    <name type="scientific">Aliidiomarina minuta</name>
    <dbReference type="NCBI Taxonomy" id="880057"/>
    <lineage>
        <taxon>Bacteria</taxon>
        <taxon>Pseudomonadati</taxon>
        <taxon>Pseudomonadota</taxon>
        <taxon>Gammaproteobacteria</taxon>
        <taxon>Alteromonadales</taxon>
        <taxon>Idiomarinaceae</taxon>
        <taxon>Aliidiomarina</taxon>
    </lineage>
</organism>
<accession>A0A432W9G7</accession>
<dbReference type="EMBL" id="PIPL01000001">
    <property type="protein sequence ID" value="RUO26797.1"/>
    <property type="molecule type" value="Genomic_DNA"/>
</dbReference>
<sequence length="159" mass="18283">MKKKNSDTRTLLGMTLSKKGWNNVVIYIVLILMFAFYFMGHRDDQSAESHLQPFADQVLVGLSDNERELIRVGNRWQLQRGELSQEEQAKWLSAWQNIELRVHEGLLQGQEYGIEIILLDVNEPVNVAVFFTADKTLVALPGYDHVFKVMNPEPDALRP</sequence>
<dbReference type="Proteomes" id="UP000288293">
    <property type="component" value="Unassembled WGS sequence"/>
</dbReference>
<dbReference type="AlphaFoldDB" id="A0A432W9G7"/>
<reference evidence="2 3" key="1">
    <citation type="journal article" date="2011" name="Front. Microbiol.">
        <title>Genomic signatures of strain selection and enhancement in Bacillus atrophaeus var. globigii, a historical biowarfare simulant.</title>
        <authorList>
            <person name="Gibbons H.S."/>
            <person name="Broomall S.M."/>
            <person name="McNew L.A."/>
            <person name="Daligault H."/>
            <person name="Chapman C."/>
            <person name="Bruce D."/>
            <person name="Karavis M."/>
            <person name="Krepps M."/>
            <person name="McGregor P.A."/>
            <person name="Hong C."/>
            <person name="Park K.H."/>
            <person name="Akmal A."/>
            <person name="Feldman A."/>
            <person name="Lin J.S."/>
            <person name="Chang W.E."/>
            <person name="Higgs B.W."/>
            <person name="Demirev P."/>
            <person name="Lindquist J."/>
            <person name="Liem A."/>
            <person name="Fochler E."/>
            <person name="Read T.D."/>
            <person name="Tapia R."/>
            <person name="Johnson S."/>
            <person name="Bishop-Lilly K.A."/>
            <person name="Detter C."/>
            <person name="Han C."/>
            <person name="Sozhamannan S."/>
            <person name="Rosenzweig C.N."/>
            <person name="Skowronski E.W."/>
        </authorList>
    </citation>
    <scope>NUCLEOTIDE SEQUENCE [LARGE SCALE GENOMIC DNA]</scope>
    <source>
        <strain evidence="2 3">MLST1</strain>
    </source>
</reference>
<dbReference type="RefSeq" id="WP_126803611.1">
    <property type="nucleotide sequence ID" value="NZ_PIPL01000001.1"/>
</dbReference>
<keyword evidence="3" id="KW-1185">Reference proteome</keyword>
<dbReference type="OrthoDB" id="5587008at2"/>
<protein>
    <submittedName>
        <fullName evidence="2">Uncharacterized protein</fullName>
    </submittedName>
</protein>
<feature type="transmembrane region" description="Helical" evidence="1">
    <location>
        <begin position="21"/>
        <end position="40"/>
    </location>
</feature>
<comment type="caution">
    <text evidence="2">The sequence shown here is derived from an EMBL/GenBank/DDBJ whole genome shotgun (WGS) entry which is preliminary data.</text>
</comment>
<evidence type="ECO:0000313" key="2">
    <source>
        <dbReference type="EMBL" id="RUO26797.1"/>
    </source>
</evidence>
<evidence type="ECO:0000256" key="1">
    <source>
        <dbReference type="SAM" id="Phobius"/>
    </source>
</evidence>
<gene>
    <name evidence="2" type="ORF">CWE09_08925</name>
</gene>